<sequence length="83" mass="9488">MNMTHDTSHKKDSITLEMMDYNDALVTDFLQSNISQISMSMYSNREAAAPVFRQAKNTTNAQYSHPFYQGADSSQQYQGDGYY</sequence>
<reference evidence="2" key="1">
    <citation type="submission" date="2019-06" db="EMBL/GenBank/DDBJ databases">
        <authorList>
            <person name="Zheng W."/>
        </authorList>
    </citation>
    <scope>NUCLEOTIDE SEQUENCE</scope>
    <source>
        <strain evidence="2">QDHG01</strain>
    </source>
</reference>
<name>A0A8J8NWY2_HALGN</name>
<keyword evidence="3" id="KW-1185">Reference proteome</keyword>
<gene>
    <name evidence="2" type="ORF">FGO68_gene15849</name>
</gene>
<organism evidence="2 3">
    <name type="scientific">Halteria grandinella</name>
    <dbReference type="NCBI Taxonomy" id="5974"/>
    <lineage>
        <taxon>Eukaryota</taxon>
        <taxon>Sar</taxon>
        <taxon>Alveolata</taxon>
        <taxon>Ciliophora</taxon>
        <taxon>Intramacronucleata</taxon>
        <taxon>Spirotrichea</taxon>
        <taxon>Stichotrichia</taxon>
        <taxon>Sporadotrichida</taxon>
        <taxon>Halteriidae</taxon>
        <taxon>Halteria</taxon>
    </lineage>
</organism>
<proteinExistence type="predicted"/>
<protein>
    <submittedName>
        <fullName evidence="2">Uncharacterized protein</fullName>
    </submittedName>
</protein>
<evidence type="ECO:0000256" key="1">
    <source>
        <dbReference type="SAM" id="MobiDB-lite"/>
    </source>
</evidence>
<accession>A0A8J8NWY2</accession>
<evidence type="ECO:0000313" key="2">
    <source>
        <dbReference type="EMBL" id="TNV81760.1"/>
    </source>
</evidence>
<dbReference type="EMBL" id="RRYP01005765">
    <property type="protein sequence ID" value="TNV81760.1"/>
    <property type="molecule type" value="Genomic_DNA"/>
</dbReference>
<comment type="caution">
    <text evidence="2">The sequence shown here is derived from an EMBL/GenBank/DDBJ whole genome shotgun (WGS) entry which is preliminary data.</text>
</comment>
<feature type="region of interest" description="Disordered" evidence="1">
    <location>
        <begin position="63"/>
        <end position="83"/>
    </location>
</feature>
<feature type="compositionally biased region" description="Polar residues" evidence="1">
    <location>
        <begin position="71"/>
        <end position="83"/>
    </location>
</feature>
<evidence type="ECO:0000313" key="3">
    <source>
        <dbReference type="Proteomes" id="UP000785679"/>
    </source>
</evidence>
<dbReference type="AlphaFoldDB" id="A0A8J8NWY2"/>
<dbReference type="Proteomes" id="UP000785679">
    <property type="component" value="Unassembled WGS sequence"/>
</dbReference>